<dbReference type="STRING" id="395019.BMULJ_03318"/>
<accession>A0A0H3KJG8</accession>
<name>A0A0H3KJG8_BURM1</name>
<reference evidence="1 2" key="1">
    <citation type="submission" date="2007-04" db="EMBL/GenBank/DDBJ databases">
        <title>Complete genome sequence of Burkholderia multivorans ATCC 17616.</title>
        <authorList>
            <person name="Ohtsubo Y."/>
            <person name="Yamashita A."/>
            <person name="Kurokawa K."/>
            <person name="Takami H."/>
            <person name="Yuhara S."/>
            <person name="Nishiyama E."/>
            <person name="Endo R."/>
            <person name="Miyazaki R."/>
            <person name="Ono A."/>
            <person name="Yano K."/>
            <person name="Ito M."/>
            <person name="Sota M."/>
            <person name="Yuji N."/>
            <person name="Hattori M."/>
            <person name="Tsuda M."/>
        </authorList>
    </citation>
    <scope>NUCLEOTIDE SEQUENCE [LARGE SCALE GENOMIC DNA]</scope>
    <source>
        <strain evidence="2">ATCC 17616 / 249</strain>
    </source>
</reference>
<dbReference type="HOGENOM" id="CLU_2822724_0_0_4"/>
<evidence type="ECO:0000313" key="1">
    <source>
        <dbReference type="EMBL" id="BAG45191.1"/>
    </source>
</evidence>
<keyword evidence="2" id="KW-1185">Reference proteome</keyword>
<protein>
    <submittedName>
        <fullName evidence="1">Uncharacterized protein</fullName>
    </submittedName>
</protein>
<dbReference type="RefSeq" id="WP_012217691.1">
    <property type="nucleotide sequence ID" value="NC_010086.1"/>
</dbReference>
<organism evidence="1 2">
    <name type="scientific">Burkholderia multivorans (strain ATCC 17616 / 249)</name>
    <dbReference type="NCBI Taxonomy" id="395019"/>
    <lineage>
        <taxon>Bacteria</taxon>
        <taxon>Pseudomonadati</taxon>
        <taxon>Pseudomonadota</taxon>
        <taxon>Betaproteobacteria</taxon>
        <taxon>Burkholderiales</taxon>
        <taxon>Burkholderiaceae</taxon>
        <taxon>Burkholderia</taxon>
        <taxon>Burkholderia cepacia complex</taxon>
    </lineage>
</organism>
<evidence type="ECO:0000313" key="2">
    <source>
        <dbReference type="Proteomes" id="UP000008815"/>
    </source>
</evidence>
<dbReference type="KEGG" id="bmj:BMULJ_03318"/>
<proteinExistence type="predicted"/>
<sequence>MTFSLNPSELFDGFDSFDGFDGFDEPMHDHAGTPEEAHVTSYQAVLQEPMVSLVGSVDRPDVASVAILGYN</sequence>
<dbReference type="Proteomes" id="UP000008815">
    <property type="component" value="Chromosome 2"/>
</dbReference>
<dbReference type="AlphaFoldDB" id="A0A0H3KJG8"/>
<dbReference type="EMBL" id="AP009386">
    <property type="protein sequence ID" value="BAG45191.1"/>
    <property type="molecule type" value="Genomic_DNA"/>
</dbReference>
<gene>
    <name evidence="1" type="ordered locus">BMULJ_03318</name>
</gene>
<dbReference type="KEGG" id="bmu:Bmul_5201"/>